<reference evidence="2" key="2">
    <citation type="submission" date="2022-09" db="EMBL/GenBank/DDBJ databases">
        <title>Biosynthetic gene clusters of Dactylosporangioum fulvum.</title>
        <authorList>
            <person name="Caradec T."/>
        </authorList>
    </citation>
    <scope>NUCLEOTIDE SEQUENCE</scope>
    <source>
        <strain evidence="2">NRRL B-16292</strain>
    </source>
</reference>
<proteinExistence type="predicted"/>
<evidence type="ECO:0000313" key="3">
    <source>
        <dbReference type="Proteomes" id="UP001059617"/>
    </source>
</evidence>
<keyword evidence="3" id="KW-1185">Reference proteome</keyword>
<dbReference type="EMBL" id="CP073720">
    <property type="protein sequence ID" value="UWP85795.1"/>
    <property type="molecule type" value="Genomic_DNA"/>
</dbReference>
<reference evidence="2" key="1">
    <citation type="submission" date="2021-04" db="EMBL/GenBank/DDBJ databases">
        <authorList>
            <person name="Hartkoorn R.C."/>
            <person name="Beaudoing E."/>
            <person name="Hot D."/>
        </authorList>
    </citation>
    <scope>NUCLEOTIDE SEQUENCE</scope>
    <source>
        <strain evidence="2">NRRL B-16292</strain>
    </source>
</reference>
<accession>A0ABY5W703</accession>
<dbReference type="RefSeq" id="WP_259864066.1">
    <property type="nucleotide sequence ID" value="NZ_BAAAST010000073.1"/>
</dbReference>
<evidence type="ECO:0000313" key="2">
    <source>
        <dbReference type="EMBL" id="UWP85795.1"/>
    </source>
</evidence>
<name>A0ABY5W703_9ACTN</name>
<organism evidence="2 3">
    <name type="scientific">Dactylosporangium fulvum</name>
    <dbReference type="NCBI Taxonomy" id="53359"/>
    <lineage>
        <taxon>Bacteria</taxon>
        <taxon>Bacillati</taxon>
        <taxon>Actinomycetota</taxon>
        <taxon>Actinomycetes</taxon>
        <taxon>Micromonosporales</taxon>
        <taxon>Micromonosporaceae</taxon>
        <taxon>Dactylosporangium</taxon>
    </lineage>
</organism>
<protein>
    <submittedName>
        <fullName evidence="2">Uncharacterized protein</fullName>
    </submittedName>
</protein>
<gene>
    <name evidence="2" type="ORF">Dfulv_16745</name>
</gene>
<feature type="region of interest" description="Disordered" evidence="1">
    <location>
        <begin position="32"/>
        <end position="52"/>
    </location>
</feature>
<sequence>MSDTVKIRVEIDIHAEGTHDTERAAIGQRMWDTESQSNNGGIWVETDGAESL</sequence>
<evidence type="ECO:0000256" key="1">
    <source>
        <dbReference type="SAM" id="MobiDB-lite"/>
    </source>
</evidence>
<dbReference type="Proteomes" id="UP001059617">
    <property type="component" value="Chromosome"/>
</dbReference>